<reference evidence="1 2" key="1">
    <citation type="submission" date="2013-11" db="EMBL/GenBank/DDBJ databases">
        <title>Draft genome sequence and annotation of the entomopathogenic bacterium, Xenorhabdus cabanillasi strain JM26.</title>
        <authorList>
            <person name="Gualtieri M."/>
            <person name="Ogier J.C."/>
            <person name="Pages S."/>
            <person name="Givaudan A."/>
            <person name="Gaudriault S."/>
        </authorList>
    </citation>
    <scope>NUCLEOTIDE SEQUENCE [LARGE SCALE GENOMIC DNA]</scope>
    <source>
        <strain evidence="1 2">JM26</strain>
    </source>
</reference>
<protein>
    <submittedName>
        <fullName evidence="1">Uncharacterized protein</fullName>
    </submittedName>
</protein>
<dbReference type="AlphaFoldDB" id="W1J7C4"/>
<proteinExistence type="predicted"/>
<sequence length="42" mass="5006">MKFIFFEKRERYLSIKSNINETVMQNSAFTIPYSNDTENGQL</sequence>
<evidence type="ECO:0000313" key="2">
    <source>
        <dbReference type="Proteomes" id="UP000019197"/>
    </source>
</evidence>
<dbReference type="Proteomes" id="UP000019197">
    <property type="component" value="Unassembled WGS sequence"/>
</dbReference>
<accession>W1J7C4</accession>
<gene>
    <name evidence="1" type="ORF">XCR1_4300006</name>
</gene>
<evidence type="ECO:0000313" key="1">
    <source>
        <dbReference type="EMBL" id="CDL86657.1"/>
    </source>
</evidence>
<name>W1J7C4_9GAMM</name>
<comment type="caution">
    <text evidence="1">The sequence shown here is derived from an EMBL/GenBank/DDBJ whole genome shotgun (WGS) entry which is preliminary data.</text>
</comment>
<organism evidence="1 2">
    <name type="scientific">Xenorhabdus cabanillasii JM26</name>
    <dbReference type="NCBI Taxonomy" id="1427517"/>
    <lineage>
        <taxon>Bacteria</taxon>
        <taxon>Pseudomonadati</taxon>
        <taxon>Pseudomonadota</taxon>
        <taxon>Gammaproteobacteria</taxon>
        <taxon>Enterobacterales</taxon>
        <taxon>Morganellaceae</taxon>
        <taxon>Xenorhabdus</taxon>
    </lineage>
</organism>
<dbReference type="EMBL" id="CBXE010000369">
    <property type="protein sequence ID" value="CDL86657.1"/>
    <property type="molecule type" value="Genomic_DNA"/>
</dbReference>